<dbReference type="GO" id="GO:0019843">
    <property type="term" value="F:rRNA binding"/>
    <property type="evidence" value="ECO:0007669"/>
    <property type="project" value="UniProtKB-KW"/>
</dbReference>
<evidence type="ECO:0000256" key="4">
    <source>
        <dbReference type="ARBA" id="ARBA00022980"/>
    </source>
</evidence>
<reference evidence="9 10" key="1">
    <citation type="journal article" date="2012" name="Science">
        <title>The Paleozoic origin of enzymatic lignin decomposition reconstructed from 31 fungal genomes.</title>
        <authorList>
            <person name="Floudas D."/>
            <person name="Binder M."/>
            <person name="Riley R."/>
            <person name="Barry K."/>
            <person name="Blanchette R.A."/>
            <person name="Henrissat B."/>
            <person name="Martinez A.T."/>
            <person name="Otillar R."/>
            <person name="Spatafora J.W."/>
            <person name="Yadav J.S."/>
            <person name="Aerts A."/>
            <person name="Benoit I."/>
            <person name="Boyd A."/>
            <person name="Carlson A."/>
            <person name="Copeland A."/>
            <person name="Coutinho P.M."/>
            <person name="de Vries R.P."/>
            <person name="Ferreira P."/>
            <person name="Findley K."/>
            <person name="Foster B."/>
            <person name="Gaskell J."/>
            <person name="Glotzer D."/>
            <person name="Gorecki P."/>
            <person name="Heitman J."/>
            <person name="Hesse C."/>
            <person name="Hori C."/>
            <person name="Igarashi K."/>
            <person name="Jurgens J.A."/>
            <person name="Kallen N."/>
            <person name="Kersten P."/>
            <person name="Kohler A."/>
            <person name="Kuees U."/>
            <person name="Kumar T.K.A."/>
            <person name="Kuo A."/>
            <person name="LaButti K."/>
            <person name="Larrondo L.F."/>
            <person name="Lindquist E."/>
            <person name="Ling A."/>
            <person name="Lombard V."/>
            <person name="Lucas S."/>
            <person name="Lundell T."/>
            <person name="Martin R."/>
            <person name="McLaughlin D.J."/>
            <person name="Morgenstern I."/>
            <person name="Morin E."/>
            <person name="Murat C."/>
            <person name="Nagy L.G."/>
            <person name="Nolan M."/>
            <person name="Ohm R.A."/>
            <person name="Patyshakuliyeva A."/>
            <person name="Rokas A."/>
            <person name="Ruiz-Duenas F.J."/>
            <person name="Sabat G."/>
            <person name="Salamov A."/>
            <person name="Samejima M."/>
            <person name="Schmutz J."/>
            <person name="Slot J.C."/>
            <person name="St John F."/>
            <person name="Stenlid J."/>
            <person name="Sun H."/>
            <person name="Sun S."/>
            <person name="Syed K."/>
            <person name="Tsang A."/>
            <person name="Wiebenga A."/>
            <person name="Young D."/>
            <person name="Pisabarro A."/>
            <person name="Eastwood D.C."/>
            <person name="Martin F."/>
            <person name="Cullen D."/>
            <person name="Grigoriev I.V."/>
            <person name="Hibbett D.S."/>
        </authorList>
    </citation>
    <scope>NUCLEOTIDE SEQUENCE</scope>
    <source>
        <strain evidence="10">FP-58527</strain>
    </source>
</reference>
<accession>S8DWY1</accession>
<evidence type="ECO:0000313" key="10">
    <source>
        <dbReference type="Proteomes" id="UP000015241"/>
    </source>
</evidence>
<dbReference type="EMBL" id="KE504179">
    <property type="protein sequence ID" value="EPS97117.1"/>
    <property type="molecule type" value="Genomic_DNA"/>
</dbReference>
<proteinExistence type="inferred from homology"/>
<evidence type="ECO:0000256" key="3">
    <source>
        <dbReference type="ARBA" id="ARBA00022884"/>
    </source>
</evidence>
<name>S8DWY1_FOMSC</name>
<dbReference type="FunCoup" id="S8DWY1">
    <property type="interactions" value="41"/>
</dbReference>
<feature type="compositionally biased region" description="Polar residues" evidence="7">
    <location>
        <begin position="231"/>
        <end position="250"/>
    </location>
</feature>
<protein>
    <recommendedName>
        <fullName evidence="8">RNA-binding S4 domain-containing protein</fullName>
    </recommendedName>
</protein>
<dbReference type="HOGENOM" id="CLU_041823_0_0_1"/>
<dbReference type="GO" id="GO:0003735">
    <property type="term" value="F:structural constituent of ribosome"/>
    <property type="evidence" value="ECO:0007669"/>
    <property type="project" value="TreeGrafter"/>
</dbReference>
<dbReference type="InParanoid" id="S8DWY1"/>
<keyword evidence="4" id="KW-0689">Ribosomal protein</keyword>
<dbReference type="SMART" id="SM00363">
    <property type="entry name" value="S4"/>
    <property type="match status" value="1"/>
</dbReference>
<evidence type="ECO:0000256" key="2">
    <source>
        <dbReference type="ARBA" id="ARBA00022730"/>
    </source>
</evidence>
<dbReference type="InterPro" id="IPR036986">
    <property type="entry name" value="S4_RNA-bd_sf"/>
</dbReference>
<dbReference type="eggNOG" id="ENOG502QTS9">
    <property type="taxonomic scope" value="Eukaryota"/>
</dbReference>
<evidence type="ECO:0000256" key="7">
    <source>
        <dbReference type="SAM" id="MobiDB-lite"/>
    </source>
</evidence>
<evidence type="ECO:0000256" key="1">
    <source>
        <dbReference type="ARBA" id="ARBA00007465"/>
    </source>
</evidence>
<dbReference type="STRING" id="743788.S8DWY1"/>
<evidence type="ECO:0000256" key="5">
    <source>
        <dbReference type="ARBA" id="ARBA00023274"/>
    </source>
</evidence>
<dbReference type="InterPro" id="IPR002942">
    <property type="entry name" value="S4_RNA-bd"/>
</dbReference>
<feature type="domain" description="RNA-binding S4" evidence="8">
    <location>
        <begin position="135"/>
        <end position="197"/>
    </location>
</feature>
<dbReference type="OrthoDB" id="3356781at2759"/>
<evidence type="ECO:0000313" key="9">
    <source>
        <dbReference type="EMBL" id="EPS97117.1"/>
    </source>
</evidence>
<dbReference type="InterPro" id="IPR022801">
    <property type="entry name" value="Ribosomal_uS4"/>
</dbReference>
<evidence type="ECO:0000259" key="8">
    <source>
        <dbReference type="SMART" id="SM00363"/>
    </source>
</evidence>
<dbReference type="PROSITE" id="PS00632">
    <property type="entry name" value="RIBOSOMAL_S4"/>
    <property type="match status" value="1"/>
</dbReference>
<dbReference type="Proteomes" id="UP000015241">
    <property type="component" value="Unassembled WGS sequence"/>
</dbReference>
<dbReference type="AlphaFoldDB" id="S8DWY1"/>
<dbReference type="InterPro" id="IPR018079">
    <property type="entry name" value="Ribosomal_uS4_CS"/>
</dbReference>
<dbReference type="PROSITE" id="PS50889">
    <property type="entry name" value="S4"/>
    <property type="match status" value="1"/>
</dbReference>
<sequence length="355" mass="40278">MREASVYNIRRALPRMSWHPRNLYNLWSRSLGAKAASIDFTNQQNRPTLFKQRWTAKALLRAYHGDYIKETIFKRWYLPQTLPDVRRQSGNPGAASLNKWAKREDAVAREAKRLEEEHQKGLAPVGSLMFTEIERRIDVLIFRACLAPSVYEARRLVIHGSVLLNGKKHTNPNTRLAPGDMLSVDPKAMKILQPRQEPKQVDEETSEKDEAAEEAYAESEATSEVLHSDAASATSEAELGGSQSEESPTSAADGKEESKSSKWKVTSKSKPGLTPFHLPPYASPFIFVPAYIEPSFTTCSAVYLRHPTARPGYSEIPTPYDADGELMRMAWEWYSKRRSRIRSKSQLARMPENRQ</sequence>
<gene>
    <name evidence="9" type="ORF">FOMPIDRAFT_1150244</name>
</gene>
<feature type="compositionally biased region" description="Acidic residues" evidence="7">
    <location>
        <begin position="203"/>
        <end position="217"/>
    </location>
</feature>
<keyword evidence="2 6" id="KW-0699">rRNA-binding</keyword>
<keyword evidence="10" id="KW-1185">Reference proteome</keyword>
<dbReference type="Gene3D" id="3.10.290.10">
    <property type="entry name" value="RNA-binding S4 domain"/>
    <property type="match status" value="1"/>
</dbReference>
<keyword evidence="5" id="KW-0687">Ribonucleoprotein</keyword>
<dbReference type="PANTHER" id="PTHR11831">
    <property type="entry name" value="30S 40S RIBOSOMAL PROTEIN"/>
    <property type="match status" value="1"/>
</dbReference>
<dbReference type="PANTHER" id="PTHR11831:SF4">
    <property type="entry name" value="SMALL RIBOSOMAL SUBUNIT PROTEIN US4M"/>
    <property type="match status" value="1"/>
</dbReference>
<comment type="similarity">
    <text evidence="1">Belongs to the universal ribosomal protein uS4 family.</text>
</comment>
<dbReference type="SUPFAM" id="SSF55174">
    <property type="entry name" value="Alpha-L RNA-binding motif"/>
    <property type="match status" value="1"/>
</dbReference>
<feature type="region of interest" description="Disordered" evidence="7">
    <location>
        <begin position="191"/>
        <end position="274"/>
    </location>
</feature>
<dbReference type="GO" id="GO:0005763">
    <property type="term" value="C:mitochondrial small ribosomal subunit"/>
    <property type="evidence" value="ECO:0007669"/>
    <property type="project" value="TreeGrafter"/>
</dbReference>
<dbReference type="Pfam" id="PF01479">
    <property type="entry name" value="S4"/>
    <property type="match status" value="1"/>
</dbReference>
<dbReference type="CDD" id="cd00165">
    <property type="entry name" value="S4"/>
    <property type="match status" value="1"/>
</dbReference>
<organism evidence="9 10">
    <name type="scientific">Fomitopsis schrenkii</name>
    <name type="common">Brown rot fungus</name>
    <dbReference type="NCBI Taxonomy" id="2126942"/>
    <lineage>
        <taxon>Eukaryota</taxon>
        <taxon>Fungi</taxon>
        <taxon>Dikarya</taxon>
        <taxon>Basidiomycota</taxon>
        <taxon>Agaricomycotina</taxon>
        <taxon>Agaricomycetes</taxon>
        <taxon>Polyporales</taxon>
        <taxon>Fomitopsis</taxon>
    </lineage>
</organism>
<keyword evidence="3 6" id="KW-0694">RNA-binding</keyword>
<evidence type="ECO:0000256" key="6">
    <source>
        <dbReference type="PROSITE-ProRule" id="PRU00182"/>
    </source>
</evidence>
<dbReference type="GO" id="GO:0042274">
    <property type="term" value="P:ribosomal small subunit biogenesis"/>
    <property type="evidence" value="ECO:0007669"/>
    <property type="project" value="TreeGrafter"/>
</dbReference>